<keyword evidence="4" id="KW-1185">Reference proteome</keyword>
<dbReference type="EMBL" id="CCAG010013887">
    <property type="status" value="NOT_ANNOTATED_CDS"/>
    <property type="molecule type" value="Genomic_DNA"/>
</dbReference>
<name>D3TS51_GLOMM</name>
<dbReference type="Proteomes" id="UP000092444">
    <property type="component" value="Unassembled WGS sequence"/>
</dbReference>
<sequence>MHNYTALVLRLLHLIERSYACVDVSVFHFSSSSYIFELHCISICASGHVCAECIFYLGTSKHNALYLHLTFVCIHYNRYACKTV</sequence>
<feature type="signal peptide" evidence="1">
    <location>
        <begin position="1"/>
        <end position="20"/>
    </location>
</feature>
<reference evidence="3 4" key="3">
    <citation type="submission" date="2014-03" db="EMBL/GenBank/DDBJ databases">
        <title>Genome Sequence of the Tsetse Fly (Glossina morsitans): Vector of African Trypanosomiasis.</title>
        <authorList>
            <consortium name="International Glossina Genome Initiative W.H.O."/>
            <person name="Lawson D."/>
        </authorList>
    </citation>
    <scope>NUCLEOTIDE SEQUENCE [LARGE SCALE GENOMIC DNA]</scope>
    <source>
        <strain evidence="3 4">Yale</strain>
    </source>
</reference>
<dbReference type="EMBL" id="EZ424253">
    <property type="protein sequence ID" value="ADD20529.1"/>
    <property type="molecule type" value="mRNA"/>
</dbReference>
<reference evidence="3" key="4">
    <citation type="submission" date="2014-03" db="EMBL/GenBank/DDBJ databases">
        <title>Genome Sequence of the Tsetse Fly (Glossina morsitans): Vector of African Trypanosomiasis.</title>
        <authorList>
            <person name="Lawson D."/>
        </authorList>
    </citation>
    <scope>NUCLEOTIDE SEQUENCE [LARGE SCALE GENOMIC DNA]</scope>
    <source>
        <strain evidence="3">Yale</strain>
    </source>
</reference>
<accession>D3TS51</accession>
<reference evidence="3" key="5">
    <citation type="submission" date="2016-07" db="UniProtKB">
        <authorList>
            <consortium name="VectorBase"/>
        </authorList>
    </citation>
    <scope>IDENTIFICATION</scope>
    <source>
        <strain evidence="3">Yale</strain>
    </source>
</reference>
<feature type="chain" id="PRO_5014569827" evidence="1">
    <location>
        <begin position="21"/>
        <end position="84"/>
    </location>
</feature>
<evidence type="ECO:0000313" key="2">
    <source>
        <dbReference type="EMBL" id="ADD20529.1"/>
    </source>
</evidence>
<organism evidence="2">
    <name type="scientific">Glossina morsitans morsitans</name>
    <name type="common">Savannah tsetse fly</name>
    <dbReference type="NCBI Taxonomy" id="37546"/>
    <lineage>
        <taxon>Eukaryota</taxon>
        <taxon>Metazoa</taxon>
        <taxon>Ecdysozoa</taxon>
        <taxon>Arthropoda</taxon>
        <taxon>Hexapoda</taxon>
        <taxon>Insecta</taxon>
        <taxon>Pterygota</taxon>
        <taxon>Neoptera</taxon>
        <taxon>Endopterygota</taxon>
        <taxon>Diptera</taxon>
        <taxon>Brachycera</taxon>
        <taxon>Muscomorpha</taxon>
        <taxon>Hippoboscoidea</taxon>
        <taxon>Glossinidae</taxon>
        <taxon>Glossina</taxon>
    </lineage>
</organism>
<reference evidence="2" key="2">
    <citation type="submission" date="2010-01" db="EMBL/GenBank/DDBJ databases">
        <authorList>
            <consortium name="International Glossina Genome Initiative"/>
            <person name="da Silva J."/>
            <person name="Ribeiro J.M.C."/>
            <person name="Abbeele J.V."/>
            <person name="Attardo G."/>
            <person name="Hao Z."/>
            <person name="Haines L.R."/>
            <person name="Soares M.B."/>
            <person name="Berriman M."/>
            <person name="Aksoy S."/>
            <person name="Lehane M.J."/>
        </authorList>
    </citation>
    <scope>NUCLEOTIDE SEQUENCE</scope>
    <source>
        <tissue evidence="2">Salivary gland</tissue>
    </source>
</reference>
<dbReference type="EnsemblMetazoa" id="GMOY012090-RA">
    <property type="protein sequence ID" value="GMOY012090-PA"/>
    <property type="gene ID" value="GMOY012090"/>
</dbReference>
<evidence type="ECO:0000313" key="4">
    <source>
        <dbReference type="Proteomes" id="UP000092444"/>
    </source>
</evidence>
<dbReference type="AlphaFoldDB" id="D3TS51"/>
<reference evidence="3" key="6">
    <citation type="submission" date="2020-05" db="UniProtKB">
        <authorList>
            <consortium name="EnsemblMetazoa"/>
        </authorList>
    </citation>
    <scope>IDENTIFICATION</scope>
    <source>
        <strain evidence="3">Yale</strain>
    </source>
</reference>
<evidence type="ECO:0000256" key="1">
    <source>
        <dbReference type="SAM" id="SignalP"/>
    </source>
</evidence>
<proteinExistence type="evidence at transcript level"/>
<dbReference type="VEuPathDB" id="VectorBase:GMOY012090"/>
<evidence type="ECO:0000313" key="3">
    <source>
        <dbReference type="EnsemblMetazoa" id="GMOY012090-PA"/>
    </source>
</evidence>
<reference evidence="2" key="1">
    <citation type="journal article" date="2010" name="BMC Genomics">
        <title>An insight into the sialome of Glossina morsitans morsitans.</title>
        <authorList>
            <person name="Alves-Silva J."/>
            <person name="Ribeiro J.M."/>
            <person name="Van Den Abbeele J."/>
            <person name="Attardo G."/>
            <person name="Hao Z."/>
            <person name="Haines L.R."/>
            <person name="Soares M.B."/>
            <person name="Berriman M."/>
            <person name="Aksoy S."/>
            <person name="Lehane M.J."/>
        </authorList>
    </citation>
    <scope>NUCLEOTIDE SEQUENCE</scope>
    <source>
        <tissue evidence="2">Salivary gland</tissue>
    </source>
</reference>
<keyword evidence="1" id="KW-0732">Signal</keyword>
<protein>
    <submittedName>
        <fullName evidence="2 3">Putative salivary secreted protein</fullName>
    </submittedName>
</protein>